<sequence length="73" mass="8187">MRNETALHEIFRGLGVADEEIQADTRLQADLGLDSTEITALELELERRFGVRIDLWSAADFSVADLDVLIEGR</sequence>
<protein>
    <submittedName>
        <fullName evidence="2">Phosphopantetheine attachment site</fullName>
    </submittedName>
</protein>
<dbReference type="AlphaFoldDB" id="A0A1H3PIC8"/>
<organism evidence="2 3">
    <name type="scientific">Saccharopolyspora shandongensis</name>
    <dbReference type="NCBI Taxonomy" id="418495"/>
    <lineage>
        <taxon>Bacteria</taxon>
        <taxon>Bacillati</taxon>
        <taxon>Actinomycetota</taxon>
        <taxon>Actinomycetes</taxon>
        <taxon>Pseudonocardiales</taxon>
        <taxon>Pseudonocardiaceae</taxon>
        <taxon>Saccharopolyspora</taxon>
    </lineage>
</organism>
<reference evidence="3" key="1">
    <citation type="submission" date="2016-10" db="EMBL/GenBank/DDBJ databases">
        <authorList>
            <person name="Varghese N."/>
            <person name="Submissions S."/>
        </authorList>
    </citation>
    <scope>NUCLEOTIDE SEQUENCE [LARGE SCALE GENOMIC DNA]</scope>
    <source>
        <strain evidence="3">CGMCC 4.3530</strain>
    </source>
</reference>
<evidence type="ECO:0000259" key="1">
    <source>
        <dbReference type="Pfam" id="PF00550"/>
    </source>
</evidence>
<evidence type="ECO:0000313" key="3">
    <source>
        <dbReference type="Proteomes" id="UP000199529"/>
    </source>
</evidence>
<proteinExistence type="predicted"/>
<evidence type="ECO:0000313" key="2">
    <source>
        <dbReference type="EMBL" id="SDZ00912.1"/>
    </source>
</evidence>
<accession>A0A1H3PIC8</accession>
<dbReference type="Pfam" id="PF00550">
    <property type="entry name" value="PP-binding"/>
    <property type="match status" value="1"/>
</dbReference>
<name>A0A1H3PIC8_9PSEU</name>
<dbReference type="Gene3D" id="1.10.1200.10">
    <property type="entry name" value="ACP-like"/>
    <property type="match status" value="1"/>
</dbReference>
<feature type="domain" description="Carrier" evidence="1">
    <location>
        <begin position="14"/>
        <end position="54"/>
    </location>
</feature>
<dbReference type="InterPro" id="IPR036736">
    <property type="entry name" value="ACP-like_sf"/>
</dbReference>
<keyword evidence="3" id="KW-1185">Reference proteome</keyword>
<gene>
    <name evidence="2" type="ORF">SAMN05216215_104253</name>
</gene>
<dbReference type="SUPFAM" id="SSF47336">
    <property type="entry name" value="ACP-like"/>
    <property type="match status" value="1"/>
</dbReference>
<dbReference type="RefSeq" id="WP_093273316.1">
    <property type="nucleotide sequence ID" value="NZ_FNOK01000042.1"/>
</dbReference>
<dbReference type="EMBL" id="FNOK01000042">
    <property type="protein sequence ID" value="SDZ00912.1"/>
    <property type="molecule type" value="Genomic_DNA"/>
</dbReference>
<dbReference type="OrthoDB" id="3700228at2"/>
<dbReference type="Proteomes" id="UP000199529">
    <property type="component" value="Unassembled WGS sequence"/>
</dbReference>
<dbReference type="InterPro" id="IPR009081">
    <property type="entry name" value="PP-bd_ACP"/>
</dbReference>
<dbReference type="STRING" id="418495.SAMN05216215_104253"/>